<dbReference type="OMA" id="TIKQKPW"/>
<feature type="domain" description="Peripheral subunit-binding (PSBD)" evidence="9">
    <location>
        <begin position="197"/>
        <end position="234"/>
    </location>
</feature>
<evidence type="ECO:0000256" key="3">
    <source>
        <dbReference type="ARBA" id="ARBA00022823"/>
    </source>
</evidence>
<dbReference type="InParanoid" id="A9V0D2"/>
<evidence type="ECO:0000256" key="6">
    <source>
        <dbReference type="RuleBase" id="RU361137"/>
    </source>
</evidence>
<protein>
    <recommendedName>
        <fullName evidence="6">Acetyltransferase component of pyruvate dehydrogenase complex</fullName>
        <ecNumber evidence="6">2.3.1.12</ecNumber>
    </recommendedName>
</protein>
<dbReference type="PANTHER" id="PTHR23151">
    <property type="entry name" value="DIHYDROLIPOAMIDE ACETYL/SUCCINYL-TRANSFERASE-RELATED"/>
    <property type="match status" value="1"/>
</dbReference>
<dbReference type="Proteomes" id="UP000001357">
    <property type="component" value="Unassembled WGS sequence"/>
</dbReference>
<dbReference type="GeneID" id="5891345"/>
<dbReference type="GO" id="GO:0005739">
    <property type="term" value="C:mitochondrion"/>
    <property type="evidence" value="ECO:0000318"/>
    <property type="project" value="GO_Central"/>
</dbReference>
<dbReference type="Pfam" id="PF02817">
    <property type="entry name" value="E3_binding"/>
    <property type="match status" value="1"/>
</dbReference>
<dbReference type="RefSeq" id="XP_001746241.1">
    <property type="nucleotide sequence ID" value="XM_001746189.1"/>
</dbReference>
<feature type="domain" description="Lipoyl-binding" evidence="8">
    <location>
        <begin position="60"/>
        <end position="136"/>
    </location>
</feature>
<dbReference type="STRING" id="81824.A9V0D2"/>
<dbReference type="FunFam" id="3.30.559.10:FF:000003">
    <property type="entry name" value="Acetyltransferase component of pyruvate dehydrogenase complex"/>
    <property type="match status" value="1"/>
</dbReference>
<evidence type="ECO:0000256" key="2">
    <source>
        <dbReference type="ARBA" id="ARBA00022679"/>
    </source>
</evidence>
<dbReference type="EMBL" id="CH991552">
    <property type="protein sequence ID" value="EDQ89136.1"/>
    <property type="molecule type" value="Genomic_DNA"/>
</dbReference>
<reference evidence="10 11" key="1">
    <citation type="journal article" date="2008" name="Nature">
        <title>The genome of the choanoflagellate Monosiga brevicollis and the origin of metazoans.</title>
        <authorList>
            <consortium name="JGI Sequencing"/>
            <person name="King N."/>
            <person name="Westbrook M.J."/>
            <person name="Young S.L."/>
            <person name="Kuo A."/>
            <person name="Abedin M."/>
            <person name="Chapman J."/>
            <person name="Fairclough S."/>
            <person name="Hellsten U."/>
            <person name="Isogai Y."/>
            <person name="Letunic I."/>
            <person name="Marr M."/>
            <person name="Pincus D."/>
            <person name="Putnam N."/>
            <person name="Rokas A."/>
            <person name="Wright K.J."/>
            <person name="Zuzow R."/>
            <person name="Dirks W."/>
            <person name="Good M."/>
            <person name="Goodstein D."/>
            <person name="Lemons D."/>
            <person name="Li W."/>
            <person name="Lyons J.B."/>
            <person name="Morris A."/>
            <person name="Nichols S."/>
            <person name="Richter D.J."/>
            <person name="Salamov A."/>
            <person name="Bork P."/>
            <person name="Lim W.A."/>
            <person name="Manning G."/>
            <person name="Miller W.T."/>
            <person name="McGinnis W."/>
            <person name="Shapiro H."/>
            <person name="Tjian R."/>
            <person name="Grigoriev I.V."/>
            <person name="Rokhsar D."/>
        </authorList>
    </citation>
    <scope>NUCLEOTIDE SEQUENCE [LARGE SCALE GENOMIC DNA]</scope>
    <source>
        <strain evidence="11">MX1 / ATCC 50154</strain>
    </source>
</reference>
<dbReference type="eggNOG" id="KOG0557">
    <property type="taxonomic scope" value="Eukaryota"/>
</dbReference>
<organism evidence="10 11">
    <name type="scientific">Monosiga brevicollis</name>
    <name type="common">Choanoflagellate</name>
    <dbReference type="NCBI Taxonomy" id="81824"/>
    <lineage>
        <taxon>Eukaryota</taxon>
        <taxon>Choanoflagellata</taxon>
        <taxon>Craspedida</taxon>
        <taxon>Salpingoecidae</taxon>
        <taxon>Monosiga</taxon>
    </lineage>
</organism>
<dbReference type="InterPro" id="IPR000089">
    <property type="entry name" value="Biotin_lipoyl"/>
</dbReference>
<dbReference type="SUPFAM" id="SSF47005">
    <property type="entry name" value="Peripheral subunit-binding domain of 2-oxo acid dehydrogenase complex"/>
    <property type="match status" value="1"/>
</dbReference>
<evidence type="ECO:0000259" key="9">
    <source>
        <dbReference type="PROSITE" id="PS51826"/>
    </source>
</evidence>
<dbReference type="Pfam" id="PF00198">
    <property type="entry name" value="2-oxoacid_dh"/>
    <property type="match status" value="1"/>
</dbReference>
<name>A9V0D2_MONBE</name>
<evidence type="ECO:0000313" key="11">
    <source>
        <dbReference type="Proteomes" id="UP000001357"/>
    </source>
</evidence>
<evidence type="ECO:0000256" key="4">
    <source>
        <dbReference type="ARBA" id="ARBA00022946"/>
    </source>
</evidence>
<dbReference type="KEGG" id="mbr:MONBRDRAFT_37222"/>
<gene>
    <name evidence="10" type="ORF">MONBRDRAFT_37222</name>
</gene>
<comment type="function">
    <text evidence="6">The pyruvate dehydrogenase complex catalyzes the overall conversion of pyruvate to acetyl-CoA and CO(2).</text>
</comment>
<dbReference type="FunFam" id="2.40.50.100:FF:000010">
    <property type="entry name" value="Acetyltransferase component of pyruvate dehydrogenase complex"/>
    <property type="match status" value="1"/>
</dbReference>
<dbReference type="FunCoup" id="A9V0D2">
    <property type="interactions" value="1200"/>
</dbReference>
<accession>A9V0D2</accession>
<sequence>MLLLPKMLVGSLRTRLSTSPVAATLRQLSVLGSAVTMRQSLRQVPILAQSRLYASDLPSHIVVNFPALSPTMTTGTLMEWQVAVGDEVAAGDALGQVETDKAAMAFESTEDGFVAKLLVEDGTSDIAIGQPVMVLVEDKDDIPAFENFTPEASATPEPKKEEPKAEPEPAKDSQPATPAPTPAPSPSTTEKSGDRIFASPLARRLAAQAEIALDQLNGSGPRGRITRADVEAYQQSAPAPAAGASTSTKAASPAGSDDLEYTDVPLSNMRKVIAKRLQESKQQVPHYYLTSDVNVDAVLALRQQFNAEANGEYKLSVNDFVIKASAAALQDVTECNSAWMDTFIREYDSVDISVAVSTDAGLITPIVFDADLKGLREISENVKELAGRAREGKLAPEEYQGGTFTISNLGMYGVSSFSAIINPPQACILAVWWYGTARHCGRFH</sequence>
<dbReference type="PROSITE" id="PS51826">
    <property type="entry name" value="PSBD"/>
    <property type="match status" value="1"/>
</dbReference>
<dbReference type="Gene3D" id="4.10.320.10">
    <property type="entry name" value="E3-binding domain"/>
    <property type="match status" value="1"/>
</dbReference>
<dbReference type="GO" id="GO:0006086">
    <property type="term" value="P:pyruvate decarboxylation to acetyl-CoA"/>
    <property type="evidence" value="ECO:0000318"/>
    <property type="project" value="GO_Central"/>
</dbReference>
<keyword evidence="5 6" id="KW-0012">Acyltransferase</keyword>
<evidence type="ECO:0000256" key="7">
    <source>
        <dbReference type="SAM" id="MobiDB-lite"/>
    </source>
</evidence>
<dbReference type="CDD" id="cd06849">
    <property type="entry name" value="lipoyl_domain"/>
    <property type="match status" value="1"/>
</dbReference>
<comment type="catalytic activity">
    <reaction evidence="6">
        <text>N(6)-[(R)-dihydrolipoyl]-L-lysyl-[protein] + acetyl-CoA = N(6)-[(R)-S(8)-acetyldihydrolipoyl]-L-lysyl-[protein] + CoA</text>
        <dbReference type="Rhea" id="RHEA:17017"/>
        <dbReference type="Rhea" id="RHEA-COMP:10475"/>
        <dbReference type="Rhea" id="RHEA-COMP:10478"/>
        <dbReference type="ChEBI" id="CHEBI:57287"/>
        <dbReference type="ChEBI" id="CHEBI:57288"/>
        <dbReference type="ChEBI" id="CHEBI:83100"/>
        <dbReference type="ChEBI" id="CHEBI:83111"/>
        <dbReference type="EC" id="2.3.1.12"/>
    </reaction>
</comment>
<dbReference type="InterPro" id="IPR003016">
    <property type="entry name" value="2-oxoA_DH_lipoyl-BS"/>
</dbReference>
<evidence type="ECO:0000256" key="1">
    <source>
        <dbReference type="ARBA" id="ARBA00007317"/>
    </source>
</evidence>
<dbReference type="InterPro" id="IPR006257">
    <property type="entry name" value="LAT1"/>
</dbReference>
<dbReference type="Gene3D" id="3.30.559.10">
    <property type="entry name" value="Chloramphenicol acetyltransferase-like domain"/>
    <property type="match status" value="1"/>
</dbReference>
<dbReference type="GO" id="GO:0045254">
    <property type="term" value="C:pyruvate dehydrogenase complex"/>
    <property type="evidence" value="ECO:0000318"/>
    <property type="project" value="GO_Central"/>
</dbReference>
<keyword evidence="3 6" id="KW-0450">Lipoyl</keyword>
<dbReference type="PROSITE" id="PS50968">
    <property type="entry name" value="BIOTINYL_LIPOYL"/>
    <property type="match status" value="1"/>
</dbReference>
<feature type="region of interest" description="Disordered" evidence="7">
    <location>
        <begin position="233"/>
        <end position="261"/>
    </location>
</feature>
<comment type="subcellular location">
    <subcellularLocation>
        <location evidence="6">Mitochondrion</location>
    </subcellularLocation>
</comment>
<dbReference type="InterPro" id="IPR023213">
    <property type="entry name" value="CAT-like_dom_sf"/>
</dbReference>
<dbReference type="AlphaFoldDB" id="A9V0D2"/>
<comment type="cofactor">
    <cofactor evidence="6">
        <name>(R)-lipoate</name>
        <dbReference type="ChEBI" id="CHEBI:83088"/>
    </cofactor>
    <text evidence="6">Binds 1 lipoyl cofactor covalently.</text>
</comment>
<dbReference type="SUPFAM" id="SSF52777">
    <property type="entry name" value="CoA-dependent acyltransferases"/>
    <property type="match status" value="1"/>
</dbReference>
<dbReference type="InterPro" id="IPR004167">
    <property type="entry name" value="PSBD"/>
</dbReference>
<evidence type="ECO:0000256" key="5">
    <source>
        <dbReference type="ARBA" id="ARBA00023315"/>
    </source>
</evidence>
<dbReference type="GO" id="GO:0004742">
    <property type="term" value="F:dihydrolipoyllysine-residue acetyltransferase activity"/>
    <property type="evidence" value="ECO:0000318"/>
    <property type="project" value="GO_Central"/>
</dbReference>
<proteinExistence type="inferred from homology"/>
<dbReference type="InterPro" id="IPR036625">
    <property type="entry name" value="E3-bd_dom_sf"/>
</dbReference>
<evidence type="ECO:0000259" key="8">
    <source>
        <dbReference type="PROSITE" id="PS50968"/>
    </source>
</evidence>
<feature type="region of interest" description="Disordered" evidence="7">
    <location>
        <begin position="147"/>
        <end position="193"/>
    </location>
</feature>
<dbReference type="InterPro" id="IPR001078">
    <property type="entry name" value="2-oxoacid_DH_actylTfrase"/>
</dbReference>
<dbReference type="EC" id="2.3.1.12" evidence="6"/>
<dbReference type="PANTHER" id="PTHR23151:SF90">
    <property type="entry name" value="DIHYDROLIPOYLLYSINE-RESIDUE ACETYLTRANSFERASE COMPONENT OF PYRUVATE DEHYDROGENASE COMPLEX, MITOCHONDRIAL-RELATED"/>
    <property type="match status" value="1"/>
</dbReference>
<dbReference type="Gene3D" id="2.40.50.100">
    <property type="match status" value="1"/>
</dbReference>
<dbReference type="SUPFAM" id="SSF51230">
    <property type="entry name" value="Single hybrid motif"/>
    <property type="match status" value="1"/>
</dbReference>
<evidence type="ECO:0000313" key="10">
    <source>
        <dbReference type="EMBL" id="EDQ89136.1"/>
    </source>
</evidence>
<feature type="compositionally biased region" description="Low complexity" evidence="7">
    <location>
        <begin position="236"/>
        <end position="256"/>
    </location>
</feature>
<dbReference type="InterPro" id="IPR045257">
    <property type="entry name" value="E2/Pdx1"/>
</dbReference>
<keyword evidence="11" id="KW-1185">Reference proteome</keyword>
<dbReference type="InterPro" id="IPR011053">
    <property type="entry name" value="Single_hybrid_motif"/>
</dbReference>
<comment type="similarity">
    <text evidence="1 6">Belongs to the 2-oxoacid dehydrogenase family.</text>
</comment>
<feature type="compositionally biased region" description="Basic and acidic residues" evidence="7">
    <location>
        <begin position="157"/>
        <end position="171"/>
    </location>
</feature>
<dbReference type="NCBIfam" id="TIGR01349">
    <property type="entry name" value="PDHac_trf_mito"/>
    <property type="match status" value="1"/>
</dbReference>
<keyword evidence="4" id="KW-0809">Transit peptide</keyword>
<keyword evidence="2 6" id="KW-0808">Transferase</keyword>
<dbReference type="Pfam" id="PF00364">
    <property type="entry name" value="Biotin_lipoyl"/>
    <property type="match status" value="1"/>
</dbReference>
<dbReference type="PROSITE" id="PS00189">
    <property type="entry name" value="LIPOYL"/>
    <property type="match status" value="1"/>
</dbReference>